<dbReference type="Pfam" id="PF01637">
    <property type="entry name" value="ATPase_2"/>
    <property type="match status" value="1"/>
</dbReference>
<dbReference type="InterPro" id="IPR027417">
    <property type="entry name" value="P-loop_NTPase"/>
</dbReference>
<dbReference type="GO" id="GO:0004252">
    <property type="term" value="F:serine-type endopeptidase activity"/>
    <property type="evidence" value="ECO:0007669"/>
    <property type="project" value="InterPro"/>
</dbReference>
<proteinExistence type="predicted"/>
<evidence type="ECO:0000313" key="3">
    <source>
        <dbReference type="EMBL" id="RYT80458.1"/>
    </source>
</evidence>
<dbReference type="AlphaFoldDB" id="A0A4Q5HE55"/>
<sequence length="379" mass="43094">MKSVQTNPFVIGAYAGSHYFCDRERETDELIQDLMNGRNVVLIAQRRMGKTGLILHTFHQEKISKHYNVFFIDIFATASIREFIYAFGNAIIDQLKPRGRKFLDQFLQTITSLRPAVKIDALTGEPTLEIGLGSVSSVDTTLDEIFAYLNAADKPCIVAFDEFQQINHYAEKNMEALLRTQIQHCPNARFIFAGSEPSLLVDMFNSANRPFYQSTFTLHLESIPLEKYIEFVKMHFCEHGKVVDAALVEIAYHSFEGITLYLQMLMNEVFLLTEKGGTATVAYFEIALTSLIRKQNFIYQSIFADLTERQREIIRAIAAEDIAVNVTSGEFVRKYHLKSPSSVQSALKGLSGKGMVSKTLDGYVINDRLLKFWVKRYSV</sequence>
<evidence type="ECO:0000259" key="1">
    <source>
        <dbReference type="Pfam" id="PF01637"/>
    </source>
</evidence>
<dbReference type="InterPro" id="IPR011579">
    <property type="entry name" value="ATPase_dom"/>
</dbReference>
<dbReference type="Gene3D" id="3.40.50.300">
    <property type="entry name" value="P-loop containing nucleotide triphosphate hydrolases"/>
    <property type="match status" value="1"/>
</dbReference>
<dbReference type="SUPFAM" id="SSF52540">
    <property type="entry name" value="P-loop containing nucleoside triphosphate hydrolases"/>
    <property type="match status" value="1"/>
</dbReference>
<comment type="caution">
    <text evidence="3">The sequence shown here is derived from an EMBL/GenBank/DDBJ whole genome shotgun (WGS) entry which is preliminary data.</text>
</comment>
<feature type="domain" description="ATPase" evidence="1">
    <location>
        <begin position="20"/>
        <end position="263"/>
    </location>
</feature>
<dbReference type="OrthoDB" id="9805535at2"/>
<accession>A0A4Q5HE55</accession>
<dbReference type="RefSeq" id="WP_117691348.1">
    <property type="nucleotide sequence ID" value="NZ_JAQDGM010000001.1"/>
</dbReference>
<reference evidence="3 4" key="1">
    <citation type="journal article" date="2019" name="Science, e1252229">
        <title>Invertible promoters mediate bacterial phase variation, antibiotic resistance, and host adaptation in the gut.</title>
        <authorList>
            <person name="Jiang X."/>
            <person name="Hall A.B."/>
            <person name="Arthur T.D."/>
            <person name="Plichta D.R."/>
            <person name="Covington C.T."/>
            <person name="Poyet M."/>
            <person name="Crothers J."/>
            <person name="Moses P.L."/>
            <person name="Tolonen A.C."/>
            <person name="Vlamakis H."/>
            <person name="Alm E.J."/>
            <person name="Xavier R.J."/>
        </authorList>
    </citation>
    <scope>NUCLEOTIDE SEQUENCE [LARGE SCALE GENOMIC DNA]</scope>
    <source>
        <strain evidence="4">bf_0095</strain>
    </source>
</reference>
<name>A0A4Q5HE55_9BACE</name>
<dbReference type="PANTHER" id="PTHR34301">
    <property type="entry name" value="DNA-BINDING PROTEIN-RELATED"/>
    <property type="match status" value="1"/>
</dbReference>
<dbReference type="GO" id="GO:0006508">
    <property type="term" value="P:proteolysis"/>
    <property type="evidence" value="ECO:0007669"/>
    <property type="project" value="InterPro"/>
</dbReference>
<dbReference type="PANTHER" id="PTHR34301:SF8">
    <property type="entry name" value="ATPASE DOMAIN-CONTAINING PROTEIN"/>
    <property type="match status" value="1"/>
</dbReference>
<evidence type="ECO:0000313" key="4">
    <source>
        <dbReference type="Proteomes" id="UP000291191"/>
    </source>
</evidence>
<feature type="domain" description="LexA repressor DNA-binding" evidence="2">
    <location>
        <begin position="305"/>
        <end position="357"/>
    </location>
</feature>
<dbReference type="GO" id="GO:0005524">
    <property type="term" value="F:ATP binding"/>
    <property type="evidence" value="ECO:0007669"/>
    <property type="project" value="InterPro"/>
</dbReference>
<gene>
    <name evidence="3" type="ORF">EAJ06_10020</name>
</gene>
<dbReference type="Pfam" id="PF01726">
    <property type="entry name" value="LexA_DNA_bind"/>
    <property type="match status" value="1"/>
</dbReference>
<dbReference type="InterPro" id="IPR006199">
    <property type="entry name" value="LexA_DNA-bd_dom"/>
</dbReference>
<dbReference type="Proteomes" id="UP000291191">
    <property type="component" value="Unassembled WGS sequence"/>
</dbReference>
<keyword evidence="4" id="KW-1185">Reference proteome</keyword>
<evidence type="ECO:0000259" key="2">
    <source>
        <dbReference type="Pfam" id="PF01726"/>
    </source>
</evidence>
<dbReference type="EMBL" id="RCXO01000011">
    <property type="protein sequence ID" value="RYT80458.1"/>
    <property type="molecule type" value="Genomic_DNA"/>
</dbReference>
<organism evidence="3 4">
    <name type="scientific">Bacteroides intestinalis</name>
    <dbReference type="NCBI Taxonomy" id="329854"/>
    <lineage>
        <taxon>Bacteria</taxon>
        <taxon>Pseudomonadati</taxon>
        <taxon>Bacteroidota</taxon>
        <taxon>Bacteroidia</taxon>
        <taxon>Bacteroidales</taxon>
        <taxon>Bacteroidaceae</taxon>
        <taxon>Bacteroides</taxon>
    </lineage>
</organism>
<protein>
    <submittedName>
        <fullName evidence="3">ATPase</fullName>
    </submittedName>
</protein>